<dbReference type="AlphaFoldDB" id="F1TIV1"/>
<evidence type="ECO:0000313" key="6">
    <source>
        <dbReference type="Proteomes" id="UP000003860"/>
    </source>
</evidence>
<dbReference type="eggNOG" id="COG0697">
    <property type="taxonomic scope" value="Bacteria"/>
</dbReference>
<evidence type="ECO:0000256" key="4">
    <source>
        <dbReference type="SAM" id="Phobius"/>
    </source>
</evidence>
<dbReference type="PANTHER" id="PTHR22550">
    <property type="entry name" value="SPORE GERMINATION PROTEIN"/>
    <property type="match status" value="1"/>
</dbReference>
<dbReference type="RefSeq" id="WP_004622657.1">
    <property type="nucleotide sequence ID" value="NZ_CP119677.1"/>
</dbReference>
<dbReference type="EMBL" id="ACXX02000023">
    <property type="protein sequence ID" value="EGD45680.1"/>
    <property type="molecule type" value="Genomic_DNA"/>
</dbReference>
<feature type="transmembrane region" description="Helical" evidence="4">
    <location>
        <begin position="360"/>
        <end position="378"/>
    </location>
</feature>
<organism evidence="5 6">
    <name type="scientific">Ruminiclostridium papyrosolvens DSM 2782</name>
    <dbReference type="NCBI Taxonomy" id="588581"/>
    <lineage>
        <taxon>Bacteria</taxon>
        <taxon>Bacillati</taxon>
        <taxon>Bacillota</taxon>
        <taxon>Clostridia</taxon>
        <taxon>Eubacteriales</taxon>
        <taxon>Oscillospiraceae</taxon>
        <taxon>Ruminiclostridium</taxon>
    </lineage>
</organism>
<reference evidence="5" key="2">
    <citation type="submission" date="2011-01" db="EMBL/GenBank/DDBJ databases">
        <title>The Non-contiguous Finished genome of Clostridium papyrosolvens.</title>
        <authorList>
            <person name="Lucas S."/>
            <person name="Copeland A."/>
            <person name="Lapidus A."/>
            <person name="Cheng J.-F."/>
            <person name="Goodwin L."/>
            <person name="Pitluck S."/>
            <person name="Misra M."/>
            <person name="Chertkov O."/>
            <person name="Detter J.C."/>
            <person name="Han C."/>
            <person name="Tapia R."/>
            <person name="Land M."/>
            <person name="Hauser L."/>
            <person name="Kyrpides N."/>
            <person name="Ivanova N."/>
            <person name="Pagani I."/>
            <person name="Mouttaki H."/>
            <person name="He Z."/>
            <person name="Zhou J."/>
            <person name="Hemme C.L."/>
            <person name="Woyke T."/>
        </authorList>
    </citation>
    <scope>NUCLEOTIDE SEQUENCE [LARGE SCALE GENOMIC DNA]</scope>
    <source>
        <strain evidence="5">DSM 2782</strain>
    </source>
</reference>
<feature type="region of interest" description="Disordered" evidence="3">
    <location>
        <begin position="11"/>
        <end position="35"/>
    </location>
</feature>
<evidence type="ECO:0000256" key="3">
    <source>
        <dbReference type="SAM" id="MobiDB-lite"/>
    </source>
</evidence>
<feature type="compositionally biased region" description="Polar residues" evidence="3">
    <location>
        <begin position="17"/>
        <end position="35"/>
    </location>
</feature>
<comment type="similarity">
    <text evidence="1">Belongs to the GerABKA family.</text>
</comment>
<proteinExistence type="inferred from homology"/>
<sequence length="528" mass="58184">MGDIMFNFFKTKGPKNAKTQGTEKPADSSNRSNTQIPKSIEKVKGMLNQEFSLCSDFNLREINLGTLNTRIVIASIEGFFDKAILAENIIEPIINYSGDKNYSSVFTLLSESILSVSDVKDLYSFKECLSGILTGDVVLFIDGQDKAFKIGLKSPEKRAVSEPDTEISIKGSREGFSENLKTNLILLRRRIKNTKFKVESLVLGEQTNTDIAICYIQGIAAPEVVEEVKNRLNRINTDAILATGYMEQFIQDGKMPVFPMVGNSEKPDKVAAKLLEGRVAILADGTPTVLTVPFLIIESFQAQEDYFGEYYFASFMRLLRLMSFFVSVYLPGLYVAVTSFHQTIIPFKLMLTMAATREGIPFSSFIEALIMVITFEILREAGLRMPRAIGQAVSIVGAIVLGDAAVSAGIASAPLVIVAALAGICSFIVPPLMKIGSVLRIIILIAANILGLLGIGFVTYMFTIYLCGKKSFFVPILSPFAPFRGESLKDTFIIAPIWSMHSRPRSLTQNQNRKRTTGKTFAPRGSKK</sequence>
<dbReference type="Proteomes" id="UP000003860">
    <property type="component" value="Unassembled WGS sequence"/>
</dbReference>
<feature type="transmembrane region" description="Helical" evidence="4">
    <location>
        <begin position="318"/>
        <end position="340"/>
    </location>
</feature>
<gene>
    <name evidence="5" type="ORF">Cpap_0037</name>
</gene>
<evidence type="ECO:0000313" key="5">
    <source>
        <dbReference type="EMBL" id="EGD45680.1"/>
    </source>
</evidence>
<protein>
    <submittedName>
        <fullName evidence="5">GerA spore germination protein</fullName>
    </submittedName>
</protein>
<dbReference type="Pfam" id="PF03323">
    <property type="entry name" value="GerA"/>
    <property type="match status" value="1"/>
</dbReference>
<keyword evidence="2 4" id="KW-0472">Membrane</keyword>
<feature type="region of interest" description="Disordered" evidence="3">
    <location>
        <begin position="504"/>
        <end position="528"/>
    </location>
</feature>
<dbReference type="GO" id="GO:0016020">
    <property type="term" value="C:membrane"/>
    <property type="evidence" value="ECO:0007669"/>
    <property type="project" value="InterPro"/>
</dbReference>
<keyword evidence="4" id="KW-1133">Transmembrane helix</keyword>
<dbReference type="InterPro" id="IPR004995">
    <property type="entry name" value="Spore_Ger"/>
</dbReference>
<evidence type="ECO:0000256" key="1">
    <source>
        <dbReference type="ARBA" id="ARBA00005278"/>
    </source>
</evidence>
<dbReference type="PIRSF" id="PIRSF005690">
    <property type="entry name" value="GerBA"/>
    <property type="match status" value="1"/>
</dbReference>
<feature type="transmembrane region" description="Helical" evidence="4">
    <location>
        <begin position="441"/>
        <end position="466"/>
    </location>
</feature>
<keyword evidence="4" id="KW-0812">Transmembrane</keyword>
<feature type="transmembrane region" description="Helical" evidence="4">
    <location>
        <begin position="385"/>
        <end position="402"/>
    </location>
</feature>
<accession>F1TIV1</accession>
<name>F1TIV1_9FIRM</name>
<keyword evidence="6" id="KW-1185">Reference proteome</keyword>
<dbReference type="GO" id="GO:0009847">
    <property type="term" value="P:spore germination"/>
    <property type="evidence" value="ECO:0007669"/>
    <property type="project" value="InterPro"/>
</dbReference>
<comment type="caution">
    <text evidence="5">The sequence shown here is derived from an EMBL/GenBank/DDBJ whole genome shotgun (WGS) entry which is preliminary data.</text>
</comment>
<evidence type="ECO:0000256" key="2">
    <source>
        <dbReference type="ARBA" id="ARBA00023136"/>
    </source>
</evidence>
<dbReference type="PANTHER" id="PTHR22550:SF5">
    <property type="entry name" value="LEUCINE ZIPPER PROTEIN 4"/>
    <property type="match status" value="1"/>
</dbReference>
<reference evidence="5" key="1">
    <citation type="submission" date="2009-07" db="EMBL/GenBank/DDBJ databases">
        <authorList>
            <consortium name="US DOE Joint Genome Institute (JGI-PGF)"/>
            <person name="Lucas S."/>
            <person name="Copeland A."/>
            <person name="Lapidus A."/>
            <person name="Glavina del Rio T."/>
            <person name="Tice H."/>
            <person name="Bruce D."/>
            <person name="Goodwin L."/>
            <person name="Pitluck S."/>
            <person name="Larimer F."/>
            <person name="Land M.L."/>
            <person name="Mouttaki H."/>
            <person name="He Z."/>
            <person name="Zhou J."/>
            <person name="Hemme C.L."/>
        </authorList>
    </citation>
    <scope>NUCLEOTIDE SEQUENCE [LARGE SCALE GENOMIC DNA]</scope>
    <source>
        <strain evidence="5">DSM 2782</strain>
    </source>
</reference>
<dbReference type="STRING" id="588581.Cpap_0037"/>
<feature type="transmembrane region" description="Helical" evidence="4">
    <location>
        <begin position="408"/>
        <end position="429"/>
    </location>
</feature>
<dbReference type="InterPro" id="IPR050768">
    <property type="entry name" value="UPF0353/GerABKA_families"/>
</dbReference>
<dbReference type="OrthoDB" id="9772630at2"/>